<reference evidence="1" key="3">
    <citation type="submission" date="2025-08" db="UniProtKB">
        <authorList>
            <consortium name="Ensembl"/>
        </authorList>
    </citation>
    <scope>IDENTIFICATION</scope>
</reference>
<dbReference type="AlphaFoldDB" id="H2XS40"/>
<protein>
    <submittedName>
        <fullName evidence="1">Uncharacterized protein</fullName>
    </submittedName>
</protein>
<evidence type="ECO:0000313" key="2">
    <source>
        <dbReference type="Proteomes" id="UP000008144"/>
    </source>
</evidence>
<dbReference type="EMBL" id="EAAA01002277">
    <property type="status" value="NOT_ANNOTATED_CDS"/>
    <property type="molecule type" value="Genomic_DNA"/>
</dbReference>
<evidence type="ECO:0000313" key="1">
    <source>
        <dbReference type="Ensembl" id="ENSCINP00000032474.1"/>
    </source>
</evidence>
<reference evidence="1" key="2">
    <citation type="journal article" date="2008" name="Genome Biol.">
        <title>Improved genome assembly and evidence-based global gene model set for the chordate Ciona intestinalis: new insight into intron and operon populations.</title>
        <authorList>
            <person name="Satou Y."/>
            <person name="Mineta K."/>
            <person name="Ogasawara M."/>
            <person name="Sasakura Y."/>
            <person name="Shoguchi E."/>
            <person name="Ueno K."/>
            <person name="Yamada L."/>
            <person name="Matsumoto J."/>
            <person name="Wasserscheid J."/>
            <person name="Dewar K."/>
            <person name="Wiley G.B."/>
            <person name="Macmil S.L."/>
            <person name="Roe B.A."/>
            <person name="Zeller R.W."/>
            <person name="Hastings K.E."/>
            <person name="Lemaire P."/>
            <person name="Lindquist E."/>
            <person name="Endo T."/>
            <person name="Hotta K."/>
            <person name="Inaba K."/>
        </authorList>
    </citation>
    <scope>NUCLEOTIDE SEQUENCE [LARGE SCALE GENOMIC DNA]</scope>
    <source>
        <strain evidence="1">wild type</strain>
    </source>
</reference>
<name>H2XS40_CIOIN</name>
<keyword evidence="2" id="KW-1185">Reference proteome</keyword>
<dbReference type="HOGENOM" id="CLU_2941015_0_0_1"/>
<sequence>MSTSRILACALSLVTRHMYNSSAKNENSGKIIFDEDVELEEETQSKSFPVLHHSSRSIQL</sequence>
<reference evidence="1" key="4">
    <citation type="submission" date="2025-09" db="UniProtKB">
        <authorList>
            <consortium name="Ensembl"/>
        </authorList>
    </citation>
    <scope>IDENTIFICATION</scope>
</reference>
<reference evidence="2" key="1">
    <citation type="journal article" date="2002" name="Science">
        <title>The draft genome of Ciona intestinalis: insights into chordate and vertebrate origins.</title>
        <authorList>
            <person name="Dehal P."/>
            <person name="Satou Y."/>
            <person name="Campbell R.K."/>
            <person name="Chapman J."/>
            <person name="Degnan B."/>
            <person name="De Tomaso A."/>
            <person name="Davidson B."/>
            <person name="Di Gregorio A."/>
            <person name="Gelpke M."/>
            <person name="Goodstein D.M."/>
            <person name="Harafuji N."/>
            <person name="Hastings K.E."/>
            <person name="Ho I."/>
            <person name="Hotta K."/>
            <person name="Huang W."/>
            <person name="Kawashima T."/>
            <person name="Lemaire P."/>
            <person name="Martinez D."/>
            <person name="Meinertzhagen I.A."/>
            <person name="Necula S."/>
            <person name="Nonaka M."/>
            <person name="Putnam N."/>
            <person name="Rash S."/>
            <person name="Saiga H."/>
            <person name="Satake M."/>
            <person name="Terry A."/>
            <person name="Yamada L."/>
            <person name="Wang H.G."/>
            <person name="Awazu S."/>
            <person name="Azumi K."/>
            <person name="Boore J."/>
            <person name="Branno M."/>
            <person name="Chin-Bow S."/>
            <person name="DeSantis R."/>
            <person name="Doyle S."/>
            <person name="Francino P."/>
            <person name="Keys D.N."/>
            <person name="Haga S."/>
            <person name="Hayashi H."/>
            <person name="Hino K."/>
            <person name="Imai K.S."/>
            <person name="Inaba K."/>
            <person name="Kano S."/>
            <person name="Kobayashi K."/>
            <person name="Kobayashi M."/>
            <person name="Lee B.I."/>
            <person name="Makabe K.W."/>
            <person name="Manohar C."/>
            <person name="Matassi G."/>
            <person name="Medina M."/>
            <person name="Mochizuki Y."/>
            <person name="Mount S."/>
            <person name="Morishita T."/>
            <person name="Miura S."/>
            <person name="Nakayama A."/>
            <person name="Nishizaka S."/>
            <person name="Nomoto H."/>
            <person name="Ohta F."/>
            <person name="Oishi K."/>
            <person name="Rigoutsos I."/>
            <person name="Sano M."/>
            <person name="Sasaki A."/>
            <person name="Sasakura Y."/>
            <person name="Shoguchi E."/>
            <person name="Shin-i T."/>
            <person name="Spagnuolo A."/>
            <person name="Stainier D."/>
            <person name="Suzuki M.M."/>
            <person name="Tassy O."/>
            <person name="Takatori N."/>
            <person name="Tokuoka M."/>
            <person name="Yagi K."/>
            <person name="Yoshizaki F."/>
            <person name="Wada S."/>
            <person name="Zhang C."/>
            <person name="Hyatt P.D."/>
            <person name="Larimer F."/>
            <person name="Detter C."/>
            <person name="Doggett N."/>
            <person name="Glavina T."/>
            <person name="Hawkins T."/>
            <person name="Richardson P."/>
            <person name="Lucas S."/>
            <person name="Kohara Y."/>
            <person name="Levine M."/>
            <person name="Satoh N."/>
            <person name="Rokhsar D.S."/>
        </authorList>
    </citation>
    <scope>NUCLEOTIDE SEQUENCE [LARGE SCALE GENOMIC DNA]</scope>
</reference>
<organism evidence="1 2">
    <name type="scientific">Ciona intestinalis</name>
    <name type="common">Transparent sea squirt</name>
    <name type="synonym">Ascidia intestinalis</name>
    <dbReference type="NCBI Taxonomy" id="7719"/>
    <lineage>
        <taxon>Eukaryota</taxon>
        <taxon>Metazoa</taxon>
        <taxon>Chordata</taxon>
        <taxon>Tunicata</taxon>
        <taxon>Ascidiacea</taxon>
        <taxon>Phlebobranchia</taxon>
        <taxon>Cionidae</taxon>
        <taxon>Ciona</taxon>
    </lineage>
</organism>
<dbReference type="Ensembl" id="ENSCINT00000034908.1">
    <property type="protein sequence ID" value="ENSCINP00000032474.1"/>
    <property type="gene ID" value="ENSCING00000023640.1"/>
</dbReference>
<proteinExistence type="predicted"/>
<dbReference type="Proteomes" id="UP000008144">
    <property type="component" value="Chromosome 6"/>
</dbReference>
<accession>H2XS40</accession>
<dbReference type="InParanoid" id="H2XS40"/>